<evidence type="ECO:0000313" key="1">
    <source>
        <dbReference type="EnsemblPlants" id="OGLUM03G00480.1"/>
    </source>
</evidence>
<organism evidence="1">
    <name type="scientific">Oryza glumipatula</name>
    <dbReference type="NCBI Taxonomy" id="40148"/>
    <lineage>
        <taxon>Eukaryota</taxon>
        <taxon>Viridiplantae</taxon>
        <taxon>Streptophyta</taxon>
        <taxon>Embryophyta</taxon>
        <taxon>Tracheophyta</taxon>
        <taxon>Spermatophyta</taxon>
        <taxon>Magnoliopsida</taxon>
        <taxon>Liliopsida</taxon>
        <taxon>Poales</taxon>
        <taxon>Poaceae</taxon>
        <taxon>BOP clade</taxon>
        <taxon>Oryzoideae</taxon>
        <taxon>Oryzeae</taxon>
        <taxon>Oryzinae</taxon>
        <taxon>Oryza</taxon>
    </lineage>
</organism>
<keyword evidence="2" id="KW-1185">Reference proteome</keyword>
<dbReference type="HOGENOM" id="CLU_2658536_0_0_1"/>
<dbReference type="AlphaFoldDB" id="A0A0D9Z0W8"/>
<accession>A0A0D9Z0W8</accession>
<reference evidence="1" key="1">
    <citation type="submission" date="2015-04" db="UniProtKB">
        <authorList>
            <consortium name="EnsemblPlants"/>
        </authorList>
    </citation>
    <scope>IDENTIFICATION</scope>
</reference>
<protein>
    <submittedName>
        <fullName evidence="1">Uncharacterized protein</fullName>
    </submittedName>
</protein>
<name>A0A0D9Z0W8_9ORYZ</name>
<evidence type="ECO:0000313" key="2">
    <source>
        <dbReference type="Proteomes" id="UP000026961"/>
    </source>
</evidence>
<dbReference type="EnsemblPlants" id="OGLUM03G00480.1">
    <property type="protein sequence ID" value="OGLUM03G00480.1"/>
    <property type="gene ID" value="OGLUM03G00480"/>
</dbReference>
<reference evidence="1" key="2">
    <citation type="submission" date="2018-05" db="EMBL/GenBank/DDBJ databases">
        <title>OgluRS3 (Oryza glumaepatula Reference Sequence Version 3).</title>
        <authorList>
            <person name="Zhang J."/>
            <person name="Kudrna D."/>
            <person name="Lee S."/>
            <person name="Talag J."/>
            <person name="Welchert J."/>
            <person name="Wing R.A."/>
        </authorList>
    </citation>
    <scope>NUCLEOTIDE SEQUENCE [LARGE SCALE GENOMIC DNA]</scope>
</reference>
<dbReference type="Gramene" id="OGLUM03G00480.1">
    <property type="protein sequence ID" value="OGLUM03G00480.1"/>
    <property type="gene ID" value="OGLUM03G00480"/>
</dbReference>
<dbReference type="Proteomes" id="UP000026961">
    <property type="component" value="Chromosome 3"/>
</dbReference>
<proteinExistence type="predicted"/>
<sequence>MGNGEDACSAPEGRKETERHHSLWAETHLTHSFLFFFPSKEREAEDKERSADLAWLKVVVPEPTRTRYQIKEEEKI</sequence>